<comment type="caution">
    <text evidence="2">The sequence shown here is derived from an EMBL/GenBank/DDBJ whole genome shotgun (WGS) entry which is preliminary data.</text>
</comment>
<reference evidence="2 3" key="1">
    <citation type="submission" date="2019-08" db="EMBL/GenBank/DDBJ databases">
        <title>A chromosome-level genome assembly, high-density linkage maps, and genome scans reveal the genomic architecture of hybrid incompatibilities underlying speciation via character displacement in darters (Percidae: Etheostominae).</title>
        <authorList>
            <person name="Moran R.L."/>
            <person name="Catchen J.M."/>
            <person name="Fuller R.C."/>
        </authorList>
    </citation>
    <scope>NUCLEOTIDE SEQUENCE [LARGE SCALE GENOMIC DNA]</scope>
    <source>
        <strain evidence="2">EspeVRDwgs_2016</strain>
        <tissue evidence="2">Muscle</tissue>
    </source>
</reference>
<evidence type="ECO:0000313" key="2">
    <source>
        <dbReference type="EMBL" id="KAA8587905.1"/>
    </source>
</evidence>
<evidence type="ECO:0000256" key="1">
    <source>
        <dbReference type="SAM" id="MobiDB-lite"/>
    </source>
</evidence>
<dbReference type="Proteomes" id="UP000327493">
    <property type="component" value="Chromosome 11"/>
</dbReference>
<name>A0A5J5D5S2_9PERO</name>
<sequence length="157" mass="18123">FSSVSFTQLHVLRLSRSFKPRAASSPFTHKTNLRSNRRFPTSESHRERGGLNADFLKHTPVLIQHLPGAHWTHSLTRDICCLTRDSVSPPSCDPQRAVGLRATAWSWSWSWFWFRSWSWFILQQDTVWIRITLWNSVAPPLPCLDTQSCCIAMELTA</sequence>
<accession>A0A5J5D5S2</accession>
<dbReference type="EMBL" id="VOFY01000011">
    <property type="protein sequence ID" value="KAA8587905.1"/>
    <property type="molecule type" value="Genomic_DNA"/>
</dbReference>
<keyword evidence="3" id="KW-1185">Reference proteome</keyword>
<dbReference type="AlphaFoldDB" id="A0A5J5D5S2"/>
<organism evidence="2 3">
    <name type="scientific">Etheostoma spectabile</name>
    <name type="common">orangethroat darter</name>
    <dbReference type="NCBI Taxonomy" id="54343"/>
    <lineage>
        <taxon>Eukaryota</taxon>
        <taxon>Metazoa</taxon>
        <taxon>Chordata</taxon>
        <taxon>Craniata</taxon>
        <taxon>Vertebrata</taxon>
        <taxon>Euteleostomi</taxon>
        <taxon>Actinopterygii</taxon>
        <taxon>Neopterygii</taxon>
        <taxon>Teleostei</taxon>
        <taxon>Neoteleostei</taxon>
        <taxon>Acanthomorphata</taxon>
        <taxon>Eupercaria</taxon>
        <taxon>Perciformes</taxon>
        <taxon>Percoidei</taxon>
        <taxon>Percidae</taxon>
        <taxon>Etheostomatinae</taxon>
        <taxon>Etheostoma</taxon>
    </lineage>
</organism>
<gene>
    <name evidence="2" type="ORF">FQN60_001099</name>
</gene>
<protein>
    <submittedName>
        <fullName evidence="2">Uncharacterized protein</fullName>
    </submittedName>
</protein>
<feature type="non-terminal residue" evidence="2">
    <location>
        <position position="1"/>
    </location>
</feature>
<feature type="region of interest" description="Disordered" evidence="1">
    <location>
        <begin position="22"/>
        <end position="48"/>
    </location>
</feature>
<evidence type="ECO:0000313" key="3">
    <source>
        <dbReference type="Proteomes" id="UP000327493"/>
    </source>
</evidence>
<feature type="non-terminal residue" evidence="2">
    <location>
        <position position="157"/>
    </location>
</feature>
<proteinExistence type="predicted"/>